<keyword evidence="1" id="KW-0732">Signal</keyword>
<keyword evidence="3" id="KW-1185">Reference proteome</keyword>
<feature type="signal peptide" evidence="1">
    <location>
        <begin position="1"/>
        <end position="24"/>
    </location>
</feature>
<accession>A0A415E1I0</accession>
<dbReference type="Proteomes" id="UP000284841">
    <property type="component" value="Unassembled WGS sequence"/>
</dbReference>
<sequence length="359" mass="40443">MRTRKLIGTILSATMIFTSTTVGFATINESSQSIVQRIVNQEAVRSEKYLNNSKIDDAIKNSTNAYVISNSNEKFKLPKRGSSFVSVTLNDAGSEIKMTLPKEVEKSKGVLADNGSVVYGSPNDSVVVTTQVLENFEENEVLNSLRTLVTIKNETAPTQYLYNFNMPDGYKMVKDYDLHDEYDEYDCGAVFILNQNGDIVSTIEPAWAKDAKGEQVKTEYIIRENTLLQTVEFDENSEFPITADPTVHPTKYSYYYLTKDQVKTMKDRYAELGTLGYFYTNMLSVCAAYKSPILGVGTSIYFINVIYAIIKKNTWNAFYVNFKQNFARIQVAWNWRNGGKNSGYVLGKTSCSYVSGIPM</sequence>
<feature type="chain" id="PRO_5039684274" evidence="1">
    <location>
        <begin position="25"/>
        <end position="359"/>
    </location>
</feature>
<proteinExistence type="predicted"/>
<evidence type="ECO:0000256" key="1">
    <source>
        <dbReference type="SAM" id="SignalP"/>
    </source>
</evidence>
<dbReference type="RefSeq" id="WP_067534704.1">
    <property type="nucleotide sequence ID" value="NZ_AP025567.1"/>
</dbReference>
<reference evidence="2 3" key="1">
    <citation type="submission" date="2018-08" db="EMBL/GenBank/DDBJ databases">
        <title>A genome reference for cultivated species of the human gut microbiota.</title>
        <authorList>
            <person name="Zou Y."/>
            <person name="Xue W."/>
            <person name="Luo G."/>
        </authorList>
    </citation>
    <scope>NUCLEOTIDE SEQUENCE [LARGE SCALE GENOMIC DNA]</scope>
    <source>
        <strain evidence="2 3">AM07-24</strain>
    </source>
</reference>
<organism evidence="2 3">
    <name type="scientific">Emergencia timonensis</name>
    <dbReference type="NCBI Taxonomy" id="1776384"/>
    <lineage>
        <taxon>Bacteria</taxon>
        <taxon>Bacillati</taxon>
        <taxon>Bacillota</taxon>
        <taxon>Clostridia</taxon>
        <taxon>Peptostreptococcales</taxon>
        <taxon>Anaerovoracaceae</taxon>
        <taxon>Emergencia</taxon>
    </lineage>
</organism>
<comment type="caution">
    <text evidence="2">The sequence shown here is derived from an EMBL/GenBank/DDBJ whole genome shotgun (WGS) entry which is preliminary data.</text>
</comment>
<gene>
    <name evidence="2" type="ORF">DW099_12380</name>
</gene>
<evidence type="ECO:0000313" key="2">
    <source>
        <dbReference type="EMBL" id="RHJ87487.1"/>
    </source>
</evidence>
<protein>
    <submittedName>
        <fullName evidence="2">Uncharacterized protein</fullName>
    </submittedName>
</protein>
<evidence type="ECO:0000313" key="3">
    <source>
        <dbReference type="Proteomes" id="UP000284841"/>
    </source>
</evidence>
<dbReference type="AlphaFoldDB" id="A0A415E1I0"/>
<name>A0A415E1I0_9FIRM</name>
<dbReference type="OrthoDB" id="2224554at2"/>
<dbReference type="EMBL" id="QRMS01000003">
    <property type="protein sequence ID" value="RHJ87487.1"/>
    <property type="molecule type" value="Genomic_DNA"/>
</dbReference>
<dbReference type="STRING" id="1776384.GCA_900086585_01048"/>